<gene>
    <name evidence="1" type="primary">deoB_0</name>
    <name evidence="1" type="ORF">CM83_104749</name>
</gene>
<name>A0A0A9XZ84_LYGHE</name>
<feature type="non-terminal residue" evidence="1">
    <location>
        <position position="1"/>
    </location>
</feature>
<sequence length="121" mass="14070">LMKTENRSLKNAGLLPLKELYYYCTFLFGMAHWELLEGTEGEARTRRGGFPKFRQTAFHYDHTTRQAPHMIPSVCNYLIPHVYEKTNSRTQMKKKTKEFLLLNDPPCTNMIGGKTYCLCST</sequence>
<reference evidence="1" key="1">
    <citation type="journal article" date="2014" name="PLoS ONE">
        <title>Transcriptome-Based Identification of ABC Transporters in the Western Tarnished Plant Bug Lygus hesperus.</title>
        <authorList>
            <person name="Hull J.J."/>
            <person name="Chaney K."/>
            <person name="Geib S.M."/>
            <person name="Fabrick J.A."/>
            <person name="Brent C.S."/>
            <person name="Walsh D."/>
            <person name="Lavine L.C."/>
        </authorList>
    </citation>
    <scope>NUCLEOTIDE SEQUENCE</scope>
</reference>
<feature type="non-terminal residue" evidence="1">
    <location>
        <position position="121"/>
    </location>
</feature>
<accession>A0A0A9XZ84</accession>
<evidence type="ECO:0000313" key="1">
    <source>
        <dbReference type="EMBL" id="JAG25239.1"/>
    </source>
</evidence>
<dbReference type="AlphaFoldDB" id="A0A0A9XZ84"/>
<dbReference type="EMBL" id="GBHO01018365">
    <property type="protein sequence ID" value="JAG25239.1"/>
    <property type="molecule type" value="Transcribed_RNA"/>
</dbReference>
<proteinExistence type="predicted"/>
<organism evidence="1">
    <name type="scientific">Lygus hesperus</name>
    <name type="common">Western plant bug</name>
    <dbReference type="NCBI Taxonomy" id="30085"/>
    <lineage>
        <taxon>Eukaryota</taxon>
        <taxon>Metazoa</taxon>
        <taxon>Ecdysozoa</taxon>
        <taxon>Arthropoda</taxon>
        <taxon>Hexapoda</taxon>
        <taxon>Insecta</taxon>
        <taxon>Pterygota</taxon>
        <taxon>Neoptera</taxon>
        <taxon>Paraneoptera</taxon>
        <taxon>Hemiptera</taxon>
        <taxon>Heteroptera</taxon>
        <taxon>Panheteroptera</taxon>
        <taxon>Cimicomorpha</taxon>
        <taxon>Miridae</taxon>
        <taxon>Mirini</taxon>
        <taxon>Lygus</taxon>
    </lineage>
</organism>
<reference evidence="1" key="2">
    <citation type="submission" date="2014-07" db="EMBL/GenBank/DDBJ databases">
        <authorList>
            <person name="Hull J."/>
        </authorList>
    </citation>
    <scope>NUCLEOTIDE SEQUENCE</scope>
</reference>
<protein>
    <submittedName>
        <fullName evidence="1">Phosphopentomutase</fullName>
    </submittedName>
</protein>